<dbReference type="FunFam" id="3.40.50.2300:FF:000001">
    <property type="entry name" value="DNA-binding response regulator PhoB"/>
    <property type="match status" value="1"/>
</dbReference>
<dbReference type="GO" id="GO:0032993">
    <property type="term" value="C:protein-DNA complex"/>
    <property type="evidence" value="ECO:0007669"/>
    <property type="project" value="TreeGrafter"/>
</dbReference>
<dbReference type="InterPro" id="IPR001789">
    <property type="entry name" value="Sig_transdc_resp-reg_receiver"/>
</dbReference>
<evidence type="ECO:0000259" key="9">
    <source>
        <dbReference type="PROSITE" id="PS50110"/>
    </source>
</evidence>
<evidence type="ECO:0000256" key="4">
    <source>
        <dbReference type="ARBA" id="ARBA00023125"/>
    </source>
</evidence>
<name>A0A0R1TMU0_9LACO</name>
<reference evidence="11 12" key="1">
    <citation type="journal article" date="2015" name="Genome Announc.">
        <title>Expanding the biotechnology potential of lactobacilli through comparative genomics of 213 strains and associated genera.</title>
        <authorList>
            <person name="Sun Z."/>
            <person name="Harris H.M."/>
            <person name="McCann A."/>
            <person name="Guo C."/>
            <person name="Argimon S."/>
            <person name="Zhang W."/>
            <person name="Yang X."/>
            <person name="Jeffery I.B."/>
            <person name="Cooney J.C."/>
            <person name="Kagawa T.F."/>
            <person name="Liu W."/>
            <person name="Song Y."/>
            <person name="Salvetti E."/>
            <person name="Wrobel A."/>
            <person name="Rasinkangas P."/>
            <person name="Parkhill J."/>
            <person name="Rea M.C."/>
            <person name="O'Sullivan O."/>
            <person name="Ritari J."/>
            <person name="Douillard F.P."/>
            <person name="Paul Ross R."/>
            <person name="Yang R."/>
            <person name="Briner A.E."/>
            <person name="Felis G.E."/>
            <person name="de Vos W.M."/>
            <person name="Barrangou R."/>
            <person name="Klaenhammer T.R."/>
            <person name="Caufield P.W."/>
            <person name="Cui Y."/>
            <person name="Zhang H."/>
            <person name="O'Toole P.W."/>
        </authorList>
    </citation>
    <scope>NUCLEOTIDE SEQUENCE [LARGE SCALE GENOMIC DNA]</scope>
    <source>
        <strain evidence="11 12">DSM 15833</strain>
    </source>
</reference>
<protein>
    <submittedName>
        <fullName evidence="11">Response regulator</fullName>
    </submittedName>
</protein>
<dbReference type="EMBL" id="AZFH01000139">
    <property type="protein sequence ID" value="KRL78683.1"/>
    <property type="molecule type" value="Genomic_DNA"/>
</dbReference>
<dbReference type="PATRIC" id="fig|1423740.3.peg.1136"/>
<keyword evidence="4 8" id="KW-0238">DNA-binding</keyword>
<comment type="caution">
    <text evidence="11">The sequence shown here is derived from an EMBL/GenBank/DDBJ whole genome shotgun (WGS) entry which is preliminary data.</text>
</comment>
<dbReference type="GO" id="GO:0005829">
    <property type="term" value="C:cytosol"/>
    <property type="evidence" value="ECO:0007669"/>
    <property type="project" value="TreeGrafter"/>
</dbReference>
<dbReference type="Gene3D" id="3.40.50.2300">
    <property type="match status" value="1"/>
</dbReference>
<dbReference type="InterPro" id="IPR039420">
    <property type="entry name" value="WalR-like"/>
</dbReference>
<dbReference type="PANTHER" id="PTHR48111">
    <property type="entry name" value="REGULATOR OF RPOS"/>
    <property type="match status" value="1"/>
</dbReference>
<dbReference type="InterPro" id="IPR016032">
    <property type="entry name" value="Sig_transdc_resp-reg_C-effctor"/>
</dbReference>
<dbReference type="Pfam" id="PF00072">
    <property type="entry name" value="Response_reg"/>
    <property type="match status" value="1"/>
</dbReference>
<feature type="DNA-binding region" description="OmpR/PhoB-type" evidence="8">
    <location>
        <begin position="138"/>
        <end position="238"/>
    </location>
</feature>
<dbReference type="SMART" id="SM00862">
    <property type="entry name" value="Trans_reg_C"/>
    <property type="match status" value="1"/>
</dbReference>
<dbReference type="Gene3D" id="6.10.250.690">
    <property type="match status" value="1"/>
</dbReference>
<dbReference type="InterPro" id="IPR011006">
    <property type="entry name" value="CheY-like_superfamily"/>
</dbReference>
<dbReference type="InterPro" id="IPR036388">
    <property type="entry name" value="WH-like_DNA-bd_sf"/>
</dbReference>
<dbReference type="PANTHER" id="PTHR48111:SF10">
    <property type="entry name" value="STAGE 0 SPORULATION PROTEIN A HOMOLOG"/>
    <property type="match status" value="1"/>
</dbReference>
<keyword evidence="2" id="KW-0902">Two-component regulatory system</keyword>
<dbReference type="CDD" id="cd00383">
    <property type="entry name" value="trans_reg_C"/>
    <property type="match status" value="1"/>
</dbReference>
<feature type="domain" description="OmpR/PhoB-type" evidence="10">
    <location>
        <begin position="138"/>
        <end position="238"/>
    </location>
</feature>
<evidence type="ECO:0000256" key="5">
    <source>
        <dbReference type="ARBA" id="ARBA00023159"/>
    </source>
</evidence>
<evidence type="ECO:0000256" key="8">
    <source>
        <dbReference type="PROSITE-ProRule" id="PRU01091"/>
    </source>
</evidence>
<dbReference type="PROSITE" id="PS50110">
    <property type="entry name" value="RESPONSE_REGULATORY"/>
    <property type="match status" value="1"/>
</dbReference>
<dbReference type="GO" id="GO:0000976">
    <property type="term" value="F:transcription cis-regulatory region binding"/>
    <property type="evidence" value="ECO:0007669"/>
    <property type="project" value="TreeGrafter"/>
</dbReference>
<dbReference type="FunFam" id="1.10.10.10:FF:000018">
    <property type="entry name" value="DNA-binding response regulator ResD"/>
    <property type="match status" value="1"/>
</dbReference>
<keyword evidence="3" id="KW-0805">Transcription regulation</keyword>
<dbReference type="GO" id="GO:0000156">
    <property type="term" value="F:phosphorelay response regulator activity"/>
    <property type="evidence" value="ECO:0007669"/>
    <property type="project" value="TreeGrafter"/>
</dbReference>
<keyword evidence="1 7" id="KW-0597">Phosphoprotein</keyword>
<evidence type="ECO:0000256" key="2">
    <source>
        <dbReference type="ARBA" id="ARBA00023012"/>
    </source>
</evidence>
<gene>
    <name evidence="11" type="ORF">FC36_GL001066</name>
</gene>
<feature type="modified residue" description="4-aspartylphosphate" evidence="7">
    <location>
        <position position="62"/>
    </location>
</feature>
<dbReference type="SMART" id="SM00448">
    <property type="entry name" value="REC"/>
    <property type="match status" value="1"/>
</dbReference>
<evidence type="ECO:0000256" key="1">
    <source>
        <dbReference type="ARBA" id="ARBA00022553"/>
    </source>
</evidence>
<feature type="domain" description="Response regulatory" evidence="9">
    <location>
        <begin position="12"/>
        <end position="126"/>
    </location>
</feature>
<sequence>MDKLVKGVKKMKILVVDDDKDIVELLGIYITNEGYEVEKAYNGKEALTKLNTNPDIKLMILDVMMPQMDGLNVVREVRKDSQIPVLMLSAKTDDLDKIQGLIQGADDYVTKPFNPLEVMARVKSLLRRSQHDVKNEEPDQIEVGPLVIKKDSHEVETLTGKSIQLTALEFGILYLLASHPNRVFSADEIFERVWQQESVVSAKTVMVHVSHLRDKIEEATDGEKVIQTVWGVGYKIEVR</sequence>
<dbReference type="SUPFAM" id="SSF46894">
    <property type="entry name" value="C-terminal effector domain of the bipartite response regulators"/>
    <property type="match status" value="1"/>
</dbReference>
<organism evidence="11 12">
    <name type="scientific">Ligilactobacillus equi DSM 15833 = JCM 10991</name>
    <dbReference type="NCBI Taxonomy" id="1423740"/>
    <lineage>
        <taxon>Bacteria</taxon>
        <taxon>Bacillati</taxon>
        <taxon>Bacillota</taxon>
        <taxon>Bacilli</taxon>
        <taxon>Lactobacillales</taxon>
        <taxon>Lactobacillaceae</taxon>
        <taxon>Ligilactobacillus</taxon>
    </lineage>
</organism>
<dbReference type="SUPFAM" id="SSF52172">
    <property type="entry name" value="CheY-like"/>
    <property type="match status" value="1"/>
</dbReference>
<evidence type="ECO:0000313" key="11">
    <source>
        <dbReference type="EMBL" id="KRL78683.1"/>
    </source>
</evidence>
<evidence type="ECO:0000256" key="3">
    <source>
        <dbReference type="ARBA" id="ARBA00023015"/>
    </source>
</evidence>
<dbReference type="PROSITE" id="PS51755">
    <property type="entry name" value="OMPR_PHOB"/>
    <property type="match status" value="1"/>
</dbReference>
<evidence type="ECO:0000256" key="7">
    <source>
        <dbReference type="PROSITE-ProRule" id="PRU00169"/>
    </source>
</evidence>
<dbReference type="GO" id="GO:0006355">
    <property type="term" value="P:regulation of DNA-templated transcription"/>
    <property type="evidence" value="ECO:0007669"/>
    <property type="project" value="InterPro"/>
</dbReference>
<dbReference type="Pfam" id="PF00486">
    <property type="entry name" value="Trans_reg_C"/>
    <property type="match status" value="1"/>
</dbReference>
<dbReference type="InterPro" id="IPR001867">
    <property type="entry name" value="OmpR/PhoB-type_DNA-bd"/>
</dbReference>
<keyword evidence="6" id="KW-0804">Transcription</keyword>
<evidence type="ECO:0000256" key="6">
    <source>
        <dbReference type="ARBA" id="ARBA00023163"/>
    </source>
</evidence>
<dbReference type="Gene3D" id="1.10.10.10">
    <property type="entry name" value="Winged helix-like DNA-binding domain superfamily/Winged helix DNA-binding domain"/>
    <property type="match status" value="1"/>
</dbReference>
<evidence type="ECO:0000259" key="10">
    <source>
        <dbReference type="PROSITE" id="PS51755"/>
    </source>
</evidence>
<dbReference type="AlphaFoldDB" id="A0A0R1TMU0"/>
<proteinExistence type="predicted"/>
<evidence type="ECO:0000313" key="12">
    <source>
        <dbReference type="Proteomes" id="UP000051048"/>
    </source>
</evidence>
<dbReference type="Proteomes" id="UP000051048">
    <property type="component" value="Unassembled WGS sequence"/>
</dbReference>
<dbReference type="STRING" id="1423740.FC36_GL001066"/>
<accession>A0A0R1TMU0</accession>
<keyword evidence="5" id="KW-0010">Activator</keyword>